<gene>
    <name evidence="8" type="ORF">OEZ85_003536</name>
</gene>
<evidence type="ECO:0000256" key="2">
    <source>
        <dbReference type="ARBA" id="ARBA00022679"/>
    </source>
</evidence>
<keyword evidence="9" id="KW-1185">Reference proteome</keyword>
<feature type="domain" description="Protein kinase" evidence="7">
    <location>
        <begin position="38"/>
        <end position="310"/>
    </location>
</feature>
<protein>
    <recommendedName>
        <fullName evidence="7">Protein kinase domain-containing protein</fullName>
    </recommendedName>
</protein>
<dbReference type="SUPFAM" id="SSF56112">
    <property type="entry name" value="Protein kinase-like (PK-like)"/>
    <property type="match status" value="1"/>
</dbReference>
<evidence type="ECO:0000256" key="4">
    <source>
        <dbReference type="ARBA" id="ARBA00022777"/>
    </source>
</evidence>
<keyword evidence="4" id="KW-0418">Kinase</keyword>
<dbReference type="InterPro" id="IPR008271">
    <property type="entry name" value="Ser/Thr_kinase_AS"/>
</dbReference>
<evidence type="ECO:0000259" key="7">
    <source>
        <dbReference type="PROSITE" id="PS50011"/>
    </source>
</evidence>
<evidence type="ECO:0000256" key="5">
    <source>
        <dbReference type="ARBA" id="ARBA00022840"/>
    </source>
</evidence>
<accession>A0ABY8UCQ1</accession>
<keyword evidence="2" id="KW-0808">Transferase</keyword>
<proteinExistence type="predicted"/>
<dbReference type="EMBL" id="CP126217">
    <property type="protein sequence ID" value="WIA18859.1"/>
    <property type="molecule type" value="Genomic_DNA"/>
</dbReference>
<dbReference type="SMART" id="SM00220">
    <property type="entry name" value="S_TKc"/>
    <property type="match status" value="1"/>
</dbReference>
<evidence type="ECO:0000256" key="3">
    <source>
        <dbReference type="ARBA" id="ARBA00022741"/>
    </source>
</evidence>
<evidence type="ECO:0000256" key="6">
    <source>
        <dbReference type="SAM" id="MobiDB-lite"/>
    </source>
</evidence>
<dbReference type="Pfam" id="PF00069">
    <property type="entry name" value="Pkinase"/>
    <property type="match status" value="1"/>
</dbReference>
<dbReference type="Gene3D" id="1.10.510.10">
    <property type="entry name" value="Transferase(Phosphotransferase) domain 1"/>
    <property type="match status" value="1"/>
</dbReference>
<feature type="region of interest" description="Disordered" evidence="6">
    <location>
        <begin position="372"/>
        <end position="549"/>
    </location>
</feature>
<organism evidence="8 9">
    <name type="scientific">Tetradesmus obliquus</name>
    <name type="common">Green alga</name>
    <name type="synonym">Acutodesmus obliquus</name>
    <dbReference type="NCBI Taxonomy" id="3088"/>
    <lineage>
        <taxon>Eukaryota</taxon>
        <taxon>Viridiplantae</taxon>
        <taxon>Chlorophyta</taxon>
        <taxon>core chlorophytes</taxon>
        <taxon>Chlorophyceae</taxon>
        <taxon>CS clade</taxon>
        <taxon>Sphaeropleales</taxon>
        <taxon>Scenedesmaceae</taxon>
        <taxon>Tetradesmus</taxon>
    </lineage>
</organism>
<feature type="compositionally biased region" description="Low complexity" evidence="6">
    <location>
        <begin position="372"/>
        <end position="392"/>
    </location>
</feature>
<dbReference type="PANTHER" id="PTHR24350">
    <property type="entry name" value="SERINE/THREONINE-PROTEIN KINASE IAL-RELATED"/>
    <property type="match status" value="1"/>
</dbReference>
<dbReference type="Proteomes" id="UP001244341">
    <property type="component" value="Chromosome 10b"/>
</dbReference>
<feature type="compositionally biased region" description="Polar residues" evidence="6">
    <location>
        <begin position="450"/>
        <end position="466"/>
    </location>
</feature>
<dbReference type="PROSITE" id="PS50011">
    <property type="entry name" value="PROTEIN_KINASE_DOM"/>
    <property type="match status" value="1"/>
</dbReference>
<evidence type="ECO:0000313" key="9">
    <source>
        <dbReference type="Proteomes" id="UP001244341"/>
    </source>
</evidence>
<dbReference type="InterPro" id="IPR000719">
    <property type="entry name" value="Prot_kinase_dom"/>
</dbReference>
<reference evidence="8 9" key="1">
    <citation type="submission" date="2023-05" db="EMBL/GenBank/DDBJ databases">
        <title>A 100% complete, gapless, phased diploid assembly of the Scenedesmus obliquus UTEX 3031 genome.</title>
        <authorList>
            <person name="Biondi T.C."/>
            <person name="Hanschen E.R."/>
            <person name="Kwon T."/>
            <person name="Eng W."/>
            <person name="Kruse C.P.S."/>
            <person name="Koehler S.I."/>
            <person name="Kunde Y."/>
            <person name="Gleasner C.D."/>
            <person name="You Mak K.T."/>
            <person name="Polle J."/>
            <person name="Hovde B.T."/>
            <person name="Starkenburg S.R."/>
        </authorList>
    </citation>
    <scope>NUCLEOTIDE SEQUENCE [LARGE SCALE GENOMIC DNA]</scope>
    <source>
        <strain evidence="8 9">DOE0152z</strain>
    </source>
</reference>
<evidence type="ECO:0000313" key="8">
    <source>
        <dbReference type="EMBL" id="WIA18859.1"/>
    </source>
</evidence>
<feature type="compositionally biased region" description="Low complexity" evidence="6">
    <location>
        <begin position="425"/>
        <end position="448"/>
    </location>
</feature>
<sequence length="549" mass="58737">MAAETANYARRADKGSLKSPKMAAASSDANMLLSMDDFKAFRQIGKGKDCVVYSATCDKLNGASVVLKVYDKAKISAIKHRSVRREARIMRYLTEKGVPHTTAYTGAFQDSKQIYIVMEHCSGGDLLEQLLREGRAMAEKRVVREVVLPTLTALAYLHAAGIIHRDIKLENLFISSSGHLQLGDFGLAISTQEERAISPVGTLEYMPPEILRLPSTDLVVKGLVAVDDIAPVDEKVDIWSFGVTVYELVTGRSPFEGSSKDEIKAAILGYKMRQLPAFLTPGCQDFILQSMCPRAADRPGAMQLLNHPWVQLHCTPADLVAVARLPLQLPRVPMGHKSASPRHRNRAAGAAAATAGPGAAAAAAGGVQQSAAQAAKGGEQQQQQPGVAPKVKCGGTPSSPSSPQIPAFIPGASINSGSSGATGMAGIRSSGSGSSSSNAASMADSAASLHQPSAGMTEQGWPMSSKQLQQQQQLHSSGRRSPQEPIYEQSGEETADQQQQQHKQHQQQWQQQQQQQSADEMVSPRSRKHGGNMLLKWMCMSPTGPEGAN</sequence>
<name>A0ABY8UCQ1_TETOB</name>
<keyword evidence="3" id="KW-0547">Nucleotide-binding</keyword>
<dbReference type="PROSITE" id="PS00108">
    <property type="entry name" value="PROTEIN_KINASE_ST"/>
    <property type="match status" value="1"/>
</dbReference>
<dbReference type="InterPro" id="IPR011009">
    <property type="entry name" value="Kinase-like_dom_sf"/>
</dbReference>
<dbReference type="InterPro" id="IPR030616">
    <property type="entry name" value="Aur-like"/>
</dbReference>
<feature type="compositionally biased region" description="Low complexity" evidence="6">
    <location>
        <begin position="497"/>
        <end position="516"/>
    </location>
</feature>
<keyword evidence="5" id="KW-0067">ATP-binding</keyword>
<keyword evidence="1" id="KW-0723">Serine/threonine-protein kinase</keyword>
<feature type="region of interest" description="Disordered" evidence="6">
    <location>
        <begin position="333"/>
        <end position="353"/>
    </location>
</feature>
<evidence type="ECO:0000256" key="1">
    <source>
        <dbReference type="ARBA" id="ARBA00022527"/>
    </source>
</evidence>